<reference evidence="1" key="1">
    <citation type="book" date="2014" name="THE 24TH EUROPEAN CONGRESS OF CLINICAL MICROBIOLOGY AND INFECTIOUS DISEASES" publisher="ECCMID 2014" city="Barcelona, Spain">
        <title>Identification of resistance genes in three multidrug-resistant Bacteroides fragilis isolates by whole genome sequencing.</title>
        <editorList>
            <person name="Unknown"/>
            <person name="A."/>
        </editorList>
        <authorList>
            <person name="Sydenham T.V."/>
            <person name="Hasman H."/>
            <person name="Wang M."/>
            <person name="Soki J."/>
            <person name="Nagy E."/>
            <person name="Justesen U.S."/>
        </authorList>
    </citation>
    <scope>NUCLEOTIDE SEQUENCE</scope>
    <source>
        <strain evidence="1">DCMOUH0018B</strain>
    </source>
</reference>
<dbReference type="GO" id="GO:0009295">
    <property type="term" value="C:nucleoid"/>
    <property type="evidence" value="ECO:0007669"/>
    <property type="project" value="InterPro"/>
</dbReference>
<evidence type="ECO:0008006" key="2">
    <source>
        <dbReference type="Google" id="ProtNLM"/>
    </source>
</evidence>
<accession>A0A0I9UW43</accession>
<sequence>MVGNKEREEGVSFSKVELNFQAAEKDFTDMISKSFKLENLCEFYFESTLELNPIYTFIRTIFKNPNRFIEQSNFIAKILYEKSAHPKIKAGELSIVYLTNCEIDSRKTDAIVLFKSENKQTVMKYNRTDDGFSVQKSDVISLSKIEKGCLILNTEEDSGYKIAIVDKISKGQESKYWKDEFLHVRYCQSSYHQTSSLINICSSFIKEKCKDSDKLNKAFTIARAKKILSESEKVTLQEFAQEVFPEGSKAKDFISYAVVQQSDEVPIDASNPITIEPRVAKRKSSFPPTTLHLDSNFDINVYGGKEYLIHGFDEAAGMSYYTCYYNEER</sequence>
<protein>
    <recommendedName>
        <fullName evidence="2">Nucleoid-associated protein</fullName>
    </recommendedName>
</protein>
<dbReference type="AlphaFoldDB" id="A0A0I9UW43"/>
<proteinExistence type="predicted"/>
<evidence type="ECO:0000313" key="1">
    <source>
        <dbReference type="EMBL" id="KFX76554.1"/>
    </source>
</evidence>
<gene>
    <name evidence="1" type="ORF">EE52_0200825</name>
</gene>
<dbReference type="Pfam" id="PF04245">
    <property type="entry name" value="NA37"/>
    <property type="match status" value="1"/>
</dbReference>
<dbReference type="EMBL" id="JMZZ02000031">
    <property type="protein sequence ID" value="KFX76554.1"/>
    <property type="molecule type" value="Genomic_DNA"/>
</dbReference>
<comment type="caution">
    <text evidence="1">The sequence shown here is derived from an EMBL/GenBank/DDBJ whole genome shotgun (WGS) entry which is preliminary data.</text>
</comment>
<name>A0A0I9UW43_BACFG</name>
<dbReference type="PATRIC" id="fig|817.53.peg.172"/>
<reference evidence="1" key="2">
    <citation type="submission" date="2014-07" db="EMBL/GenBank/DDBJ databases">
        <title>Genetics and epidemiology of antimicrobial resistance in B. fragilis group.</title>
        <authorList>
            <person name="Sydenham T.V."/>
            <person name="Hasman H."/>
            <person name="Kemp M."/>
            <person name="Justesen U.S."/>
        </authorList>
    </citation>
    <scope>NUCLEOTIDE SEQUENCE [LARGE SCALE GENOMIC DNA]</scope>
    <source>
        <strain evidence="1">DCMOUH0018B</strain>
    </source>
</reference>
<dbReference type="InterPro" id="IPR007358">
    <property type="entry name" value="Nucleoid_associated_NdpA"/>
</dbReference>
<organism evidence="1">
    <name type="scientific">Bacteroides fragilis</name>
    <dbReference type="NCBI Taxonomy" id="817"/>
    <lineage>
        <taxon>Bacteria</taxon>
        <taxon>Pseudomonadati</taxon>
        <taxon>Bacteroidota</taxon>
        <taxon>Bacteroidia</taxon>
        <taxon>Bacteroidales</taxon>
        <taxon>Bacteroidaceae</taxon>
        <taxon>Bacteroides</taxon>
    </lineage>
</organism>